<dbReference type="Pfam" id="PF00999">
    <property type="entry name" value="Na_H_Exchanger"/>
    <property type="match status" value="1"/>
</dbReference>
<dbReference type="Gene3D" id="1.20.1530.20">
    <property type="match status" value="1"/>
</dbReference>
<keyword evidence="3" id="KW-0813">Transport</keyword>
<accession>A0A7W7KQ21</accession>
<feature type="transmembrane region" description="Helical" evidence="9">
    <location>
        <begin position="57"/>
        <end position="75"/>
    </location>
</feature>
<evidence type="ECO:0000256" key="1">
    <source>
        <dbReference type="ARBA" id="ARBA00004141"/>
    </source>
</evidence>
<feature type="transmembrane region" description="Helical" evidence="9">
    <location>
        <begin position="6"/>
        <end position="25"/>
    </location>
</feature>
<evidence type="ECO:0000256" key="5">
    <source>
        <dbReference type="ARBA" id="ARBA00022692"/>
    </source>
</evidence>
<feature type="transmembrane region" description="Helical" evidence="9">
    <location>
        <begin position="368"/>
        <end position="387"/>
    </location>
</feature>
<feature type="transmembrane region" description="Helical" evidence="9">
    <location>
        <begin position="306"/>
        <end position="328"/>
    </location>
</feature>
<keyword evidence="4" id="KW-0050">Antiport</keyword>
<name>A0A7W7KQ21_PSENT</name>
<dbReference type="Pfam" id="PF02254">
    <property type="entry name" value="TrkA_N"/>
    <property type="match status" value="1"/>
</dbReference>
<dbReference type="GO" id="GO:0008324">
    <property type="term" value="F:monoatomic cation transmembrane transporter activity"/>
    <property type="evidence" value="ECO:0007669"/>
    <property type="project" value="InterPro"/>
</dbReference>
<evidence type="ECO:0000313" key="12">
    <source>
        <dbReference type="Proteomes" id="UP000566995"/>
    </source>
</evidence>
<organism evidence="11 12">
    <name type="scientific">Pseudomonas nitroreducens</name>
    <dbReference type="NCBI Taxonomy" id="46680"/>
    <lineage>
        <taxon>Bacteria</taxon>
        <taxon>Pseudomonadati</taxon>
        <taxon>Pseudomonadota</taxon>
        <taxon>Gammaproteobacteria</taxon>
        <taxon>Pseudomonadales</taxon>
        <taxon>Pseudomonadaceae</taxon>
        <taxon>Pseudomonas</taxon>
    </lineage>
</organism>
<dbReference type="InterPro" id="IPR036291">
    <property type="entry name" value="NAD(P)-bd_dom_sf"/>
</dbReference>
<dbReference type="EMBL" id="JACHLI010000028">
    <property type="protein sequence ID" value="MBB4866475.1"/>
    <property type="molecule type" value="Genomic_DNA"/>
</dbReference>
<feature type="transmembrane region" description="Helical" evidence="9">
    <location>
        <begin position="32"/>
        <end position="51"/>
    </location>
</feature>
<comment type="similarity">
    <text evidence="2">Belongs to the monovalent cation:proton antiporter 2 (CPA2) transporter (TC 2.A.37) family.</text>
</comment>
<evidence type="ECO:0000259" key="10">
    <source>
        <dbReference type="PROSITE" id="PS51201"/>
    </source>
</evidence>
<dbReference type="PROSITE" id="PS51201">
    <property type="entry name" value="RCK_N"/>
    <property type="match status" value="1"/>
</dbReference>
<feature type="transmembrane region" description="Helical" evidence="9">
    <location>
        <begin position="227"/>
        <end position="260"/>
    </location>
</feature>
<keyword evidence="5 9" id="KW-0812">Transmembrane</keyword>
<dbReference type="PANTHER" id="PTHR42751:SF1">
    <property type="entry name" value="CATION_PROTON ANTIPORTER YBAL-RELATED"/>
    <property type="match status" value="1"/>
</dbReference>
<reference evidence="11 12" key="1">
    <citation type="submission" date="2020-08" db="EMBL/GenBank/DDBJ databases">
        <title>Functional genomics of gut bacteria from endangered species of beetles.</title>
        <authorList>
            <person name="Carlos-Shanley C."/>
        </authorList>
    </citation>
    <scope>NUCLEOTIDE SEQUENCE [LARGE SCALE GENOMIC DNA]</scope>
    <source>
        <strain evidence="11 12">S00179</strain>
    </source>
</reference>
<evidence type="ECO:0000313" key="11">
    <source>
        <dbReference type="EMBL" id="MBB4866475.1"/>
    </source>
</evidence>
<dbReference type="GO" id="GO:0016020">
    <property type="term" value="C:membrane"/>
    <property type="evidence" value="ECO:0007669"/>
    <property type="project" value="UniProtKB-SubCell"/>
</dbReference>
<feature type="transmembrane region" description="Helical" evidence="9">
    <location>
        <begin position="334"/>
        <end position="361"/>
    </location>
</feature>
<feature type="transmembrane region" description="Helical" evidence="9">
    <location>
        <begin position="280"/>
        <end position="299"/>
    </location>
</feature>
<keyword evidence="7" id="KW-0406">Ion transport</keyword>
<dbReference type="GO" id="GO:0006813">
    <property type="term" value="P:potassium ion transport"/>
    <property type="evidence" value="ECO:0007669"/>
    <property type="project" value="InterPro"/>
</dbReference>
<evidence type="ECO:0000256" key="6">
    <source>
        <dbReference type="ARBA" id="ARBA00022989"/>
    </source>
</evidence>
<feature type="transmembrane region" description="Helical" evidence="9">
    <location>
        <begin position="113"/>
        <end position="135"/>
    </location>
</feature>
<dbReference type="SUPFAM" id="SSF51735">
    <property type="entry name" value="NAD(P)-binding Rossmann-fold domains"/>
    <property type="match status" value="1"/>
</dbReference>
<sequence>MHHTPLLTTLAVGFVLAFVLGALANRLRISPLVGYLLAGVLAGPFTPGYVADQALSTEIAELGVILLMFGVGLHFSLKDLLSVKAIAIPGAVVQIGVATLLGLGLAWMMGWNFGGGLVFGLALSVASTVVLLRALEQRQLIDTKRGRIAIGWLIVEDLAMVLTLVLLPALAGSLGGTSDGGDGGLLMPILLTLGKVAAFVAVMIFGGRRFVPWVLERVAKTGSRELFTLAVLAIALGIAYGSAVIFGVSFALGAFFAGMILNESELSHEAAENSLPLRDAFAVLFFVSVGMLFNPAILIQEPLPVLATFLVIVFGKSVAAYVIVRMFGHPNSTALTIAASLAQIGEFSFILVGLGVTLNLLPEAGRDLVLAGAILSILVNPLLFIAIDRLQARQEQKAESDPGVVQVEAQDLPPPVLEENHAILIGHGRVGALVSERLRKDKVPVVVIEDKREKAAELREHGLCVVVGNAANPEVLAQANITSARWLLIAIPNGFEAGTIASHARAINPNLDIIARAHFDAEVDYLEQNGANLVIMGEREIARGMVERVEREDAATVPSDDHLPQSA</sequence>
<evidence type="ECO:0000256" key="4">
    <source>
        <dbReference type="ARBA" id="ARBA00022449"/>
    </source>
</evidence>
<dbReference type="AlphaFoldDB" id="A0A7W7KQ21"/>
<evidence type="ECO:0000256" key="3">
    <source>
        <dbReference type="ARBA" id="ARBA00022448"/>
    </source>
</evidence>
<keyword evidence="6 9" id="KW-1133">Transmembrane helix</keyword>
<dbReference type="GO" id="GO:0015297">
    <property type="term" value="F:antiporter activity"/>
    <property type="evidence" value="ECO:0007669"/>
    <property type="project" value="UniProtKB-KW"/>
</dbReference>
<dbReference type="RefSeq" id="WP_184594994.1">
    <property type="nucleotide sequence ID" value="NZ_JACHLI010000028.1"/>
</dbReference>
<evidence type="ECO:0000256" key="2">
    <source>
        <dbReference type="ARBA" id="ARBA00005551"/>
    </source>
</evidence>
<dbReference type="InterPro" id="IPR004771">
    <property type="entry name" value="K/H_exchanger"/>
</dbReference>
<dbReference type="Proteomes" id="UP000566995">
    <property type="component" value="Unassembled WGS sequence"/>
</dbReference>
<protein>
    <submittedName>
        <fullName evidence="11">CPA2 family monovalent cation:H+ antiporter-2</fullName>
    </submittedName>
</protein>
<dbReference type="InterPro" id="IPR006153">
    <property type="entry name" value="Cation/H_exchanger_TM"/>
</dbReference>
<evidence type="ECO:0000256" key="9">
    <source>
        <dbReference type="SAM" id="Phobius"/>
    </source>
</evidence>
<feature type="transmembrane region" description="Helical" evidence="9">
    <location>
        <begin position="147"/>
        <end position="171"/>
    </location>
</feature>
<feature type="domain" description="RCK N-terminal" evidence="10">
    <location>
        <begin position="419"/>
        <end position="536"/>
    </location>
</feature>
<dbReference type="NCBIfam" id="TIGR00932">
    <property type="entry name" value="2a37"/>
    <property type="match status" value="1"/>
</dbReference>
<proteinExistence type="inferred from homology"/>
<dbReference type="Gene3D" id="3.40.50.720">
    <property type="entry name" value="NAD(P)-binding Rossmann-like Domain"/>
    <property type="match status" value="1"/>
</dbReference>
<evidence type="ECO:0000256" key="8">
    <source>
        <dbReference type="ARBA" id="ARBA00023136"/>
    </source>
</evidence>
<gene>
    <name evidence="11" type="ORF">HNP46_005380</name>
</gene>
<dbReference type="InterPro" id="IPR003148">
    <property type="entry name" value="RCK_N"/>
</dbReference>
<dbReference type="InterPro" id="IPR038770">
    <property type="entry name" value="Na+/solute_symporter_sf"/>
</dbReference>
<dbReference type="GO" id="GO:1902600">
    <property type="term" value="P:proton transmembrane transport"/>
    <property type="evidence" value="ECO:0007669"/>
    <property type="project" value="InterPro"/>
</dbReference>
<feature type="transmembrane region" description="Helical" evidence="9">
    <location>
        <begin position="183"/>
        <end position="206"/>
    </location>
</feature>
<dbReference type="NCBIfam" id="NF007950">
    <property type="entry name" value="PRK10669.1"/>
    <property type="match status" value="1"/>
</dbReference>
<comment type="subcellular location">
    <subcellularLocation>
        <location evidence="1">Membrane</location>
        <topology evidence="1">Multi-pass membrane protein</topology>
    </subcellularLocation>
</comment>
<dbReference type="PANTHER" id="PTHR42751">
    <property type="entry name" value="SODIUM/HYDROGEN EXCHANGER FAMILY/TRKA DOMAIN PROTEIN"/>
    <property type="match status" value="1"/>
</dbReference>
<comment type="caution">
    <text evidence="11">The sequence shown here is derived from an EMBL/GenBank/DDBJ whole genome shotgun (WGS) entry which is preliminary data.</text>
</comment>
<keyword evidence="8 9" id="KW-0472">Membrane</keyword>
<evidence type="ECO:0000256" key="7">
    <source>
        <dbReference type="ARBA" id="ARBA00023065"/>
    </source>
</evidence>
<feature type="transmembrane region" description="Helical" evidence="9">
    <location>
        <begin position="87"/>
        <end position="107"/>
    </location>
</feature>